<keyword evidence="1" id="KW-1133">Transmembrane helix</keyword>
<evidence type="ECO:0000313" key="4">
    <source>
        <dbReference type="Proteomes" id="UP000563906"/>
    </source>
</evidence>
<dbReference type="Proteomes" id="UP000563906">
    <property type="component" value="Unassembled WGS sequence"/>
</dbReference>
<feature type="transmembrane region" description="Helical" evidence="1">
    <location>
        <begin position="44"/>
        <end position="67"/>
    </location>
</feature>
<dbReference type="GO" id="GO:0000156">
    <property type="term" value="F:phosphorelay response regulator activity"/>
    <property type="evidence" value="ECO:0007669"/>
    <property type="project" value="InterPro"/>
</dbReference>
<sequence length="272" mass="31794">MPLFLKQKINFENYWIKNGFFIIVFSIVINHFTAPENFPFNRNYQFPLIPIIASIIGGSVAIIIAYFNFKYFKSKYFSEKINSKTLLLFLFSTLGYVTIFYIPFYYVSNFLVNGKVDYNFYYLLNGLLVSLLIDTVLISLLFSSDIYKLHKLNSIQGILKVQQSGKITLVKHSEIAFMYSENKIVYIVKTDGTLIMTDFTLNEIENKVNEQSFFRTNRQTIIHPRSIEQIQSIENGKLSVLLKPAISNEESLQINISRYKKQAFMNWFQNKT</sequence>
<evidence type="ECO:0000259" key="2">
    <source>
        <dbReference type="PROSITE" id="PS50930"/>
    </source>
</evidence>
<dbReference type="PANTHER" id="PTHR37299">
    <property type="entry name" value="TRANSCRIPTIONAL REGULATOR-RELATED"/>
    <property type="match status" value="1"/>
</dbReference>
<gene>
    <name evidence="3" type="ORF">H3Z83_04080</name>
</gene>
<feature type="transmembrane region" description="Helical" evidence="1">
    <location>
        <begin position="14"/>
        <end position="32"/>
    </location>
</feature>
<dbReference type="Gene3D" id="2.40.50.1020">
    <property type="entry name" value="LytTr DNA-binding domain"/>
    <property type="match status" value="1"/>
</dbReference>
<dbReference type="PANTHER" id="PTHR37299:SF1">
    <property type="entry name" value="STAGE 0 SPORULATION PROTEIN A HOMOLOG"/>
    <property type="match status" value="1"/>
</dbReference>
<dbReference type="AlphaFoldDB" id="A0A839AKN7"/>
<proteinExistence type="predicted"/>
<protein>
    <submittedName>
        <fullName evidence="3">LytTR family transcriptional regulator</fullName>
    </submittedName>
</protein>
<evidence type="ECO:0000313" key="3">
    <source>
        <dbReference type="EMBL" id="MBA6155702.1"/>
    </source>
</evidence>
<dbReference type="Pfam" id="PF04397">
    <property type="entry name" value="LytTR"/>
    <property type="match status" value="1"/>
</dbReference>
<dbReference type="SMART" id="SM00850">
    <property type="entry name" value="LytTR"/>
    <property type="match status" value="1"/>
</dbReference>
<organism evidence="3 4">
    <name type="scientific">Tenacibaculum pelagium</name>
    <dbReference type="NCBI Taxonomy" id="2759527"/>
    <lineage>
        <taxon>Bacteria</taxon>
        <taxon>Pseudomonadati</taxon>
        <taxon>Bacteroidota</taxon>
        <taxon>Flavobacteriia</taxon>
        <taxon>Flavobacteriales</taxon>
        <taxon>Flavobacteriaceae</taxon>
        <taxon>Tenacibaculum</taxon>
    </lineage>
</organism>
<evidence type="ECO:0000256" key="1">
    <source>
        <dbReference type="SAM" id="Phobius"/>
    </source>
</evidence>
<name>A0A839AKN7_9FLAO</name>
<keyword evidence="4" id="KW-1185">Reference proteome</keyword>
<comment type="caution">
    <text evidence="3">The sequence shown here is derived from an EMBL/GenBank/DDBJ whole genome shotgun (WGS) entry which is preliminary data.</text>
</comment>
<dbReference type="PROSITE" id="PS50930">
    <property type="entry name" value="HTH_LYTTR"/>
    <property type="match status" value="1"/>
</dbReference>
<feature type="domain" description="HTH LytTR-type" evidence="2">
    <location>
        <begin position="159"/>
        <end position="243"/>
    </location>
</feature>
<dbReference type="GO" id="GO:0003677">
    <property type="term" value="F:DNA binding"/>
    <property type="evidence" value="ECO:0007669"/>
    <property type="project" value="InterPro"/>
</dbReference>
<dbReference type="RefSeq" id="WP_182124186.1">
    <property type="nucleotide sequence ID" value="NZ_JACGLS010000001.1"/>
</dbReference>
<reference evidence="3 4" key="1">
    <citation type="submission" date="2020-07" db="EMBL/GenBank/DDBJ databases">
        <title>Bacterium isolated from marine sediment.</title>
        <authorList>
            <person name="Shang D."/>
            <person name="Du Z.-J."/>
        </authorList>
    </citation>
    <scope>NUCLEOTIDE SEQUENCE [LARGE SCALE GENOMIC DNA]</scope>
    <source>
        <strain evidence="3 4">S7007</strain>
    </source>
</reference>
<feature type="transmembrane region" description="Helical" evidence="1">
    <location>
        <begin position="120"/>
        <end position="142"/>
    </location>
</feature>
<feature type="transmembrane region" description="Helical" evidence="1">
    <location>
        <begin position="87"/>
        <end position="108"/>
    </location>
</feature>
<keyword evidence="1" id="KW-0812">Transmembrane</keyword>
<dbReference type="EMBL" id="JACGLS010000001">
    <property type="protein sequence ID" value="MBA6155702.1"/>
    <property type="molecule type" value="Genomic_DNA"/>
</dbReference>
<keyword evidence="1" id="KW-0472">Membrane</keyword>
<dbReference type="InterPro" id="IPR007492">
    <property type="entry name" value="LytTR_DNA-bd_dom"/>
</dbReference>
<accession>A0A839AKN7</accession>
<dbReference type="InterPro" id="IPR046947">
    <property type="entry name" value="LytR-like"/>
</dbReference>